<dbReference type="Gene3D" id="2.10.70.100">
    <property type="match status" value="5"/>
</dbReference>
<dbReference type="InterPro" id="IPR035965">
    <property type="entry name" value="PAS-like_dom_sf"/>
</dbReference>
<keyword evidence="4" id="KW-0808">Transferase</keyword>
<keyword evidence="11" id="KW-1185">Reference proteome</keyword>
<dbReference type="SUPFAM" id="SSF47384">
    <property type="entry name" value="Homodimeric domain of signal transducing histidine kinase"/>
    <property type="match status" value="1"/>
</dbReference>
<accession>A0A3R9QDX6</accession>
<dbReference type="PRINTS" id="PR00344">
    <property type="entry name" value="BCTRLSENSOR"/>
</dbReference>
<evidence type="ECO:0000259" key="8">
    <source>
        <dbReference type="PROSITE" id="PS50112"/>
    </source>
</evidence>
<dbReference type="InterPro" id="IPR013655">
    <property type="entry name" value="PAS_fold_3"/>
</dbReference>
<dbReference type="Gene3D" id="1.10.287.130">
    <property type="match status" value="1"/>
</dbReference>
<dbReference type="Pfam" id="PF08447">
    <property type="entry name" value="PAS_3"/>
    <property type="match status" value="5"/>
</dbReference>
<reference evidence="10 11" key="1">
    <citation type="submission" date="2018-12" db="EMBL/GenBank/DDBJ databases">
        <title>Sequencing of bacterial isolates from soil warming experiment in Harvard Forest, Massachusetts, USA.</title>
        <authorList>
            <person name="Deangelis K."/>
        </authorList>
    </citation>
    <scope>NUCLEOTIDE SEQUENCE [LARGE SCALE GENOMIC DNA]</scope>
    <source>
        <strain evidence="10 11">EB153</strain>
    </source>
</reference>
<evidence type="ECO:0000256" key="3">
    <source>
        <dbReference type="ARBA" id="ARBA00022553"/>
    </source>
</evidence>
<feature type="coiled-coil region" evidence="6">
    <location>
        <begin position="161"/>
        <end position="188"/>
    </location>
</feature>
<dbReference type="RefSeq" id="WP_125487285.1">
    <property type="nucleotide sequence ID" value="NZ_RSDW01000001.1"/>
</dbReference>
<dbReference type="SMART" id="SM00388">
    <property type="entry name" value="HisKA"/>
    <property type="match status" value="1"/>
</dbReference>
<dbReference type="CDD" id="cd00130">
    <property type="entry name" value="PAS"/>
    <property type="match status" value="4"/>
</dbReference>
<dbReference type="InterPro" id="IPR005467">
    <property type="entry name" value="His_kinase_dom"/>
</dbReference>
<dbReference type="PROSITE" id="PS50113">
    <property type="entry name" value="PAC"/>
    <property type="match status" value="5"/>
</dbReference>
<protein>
    <recommendedName>
        <fullName evidence="2">histidine kinase</fullName>
        <ecNumber evidence="2">2.7.13.3</ecNumber>
    </recommendedName>
</protein>
<evidence type="ECO:0000256" key="1">
    <source>
        <dbReference type="ARBA" id="ARBA00000085"/>
    </source>
</evidence>
<dbReference type="PROSITE" id="PS50109">
    <property type="entry name" value="HIS_KIN"/>
    <property type="match status" value="1"/>
</dbReference>
<evidence type="ECO:0000313" key="10">
    <source>
        <dbReference type="EMBL" id="RSL19014.1"/>
    </source>
</evidence>
<dbReference type="Pfam" id="PF02518">
    <property type="entry name" value="HATPase_c"/>
    <property type="match status" value="1"/>
</dbReference>
<dbReference type="AlphaFoldDB" id="A0A3R9QDX6"/>
<evidence type="ECO:0000259" key="9">
    <source>
        <dbReference type="PROSITE" id="PS50113"/>
    </source>
</evidence>
<feature type="domain" description="PAC" evidence="9">
    <location>
        <begin position="659"/>
        <end position="709"/>
    </location>
</feature>
<name>A0A3R9QDX6_9BACT</name>
<dbReference type="Proteomes" id="UP000269669">
    <property type="component" value="Unassembled WGS sequence"/>
</dbReference>
<dbReference type="SUPFAM" id="SSF55785">
    <property type="entry name" value="PYP-like sensor domain (PAS domain)"/>
    <property type="match status" value="5"/>
</dbReference>
<dbReference type="FunFam" id="3.30.450.20:FF:000088">
    <property type="entry name" value="Sensory transduction histidine kinase"/>
    <property type="match status" value="1"/>
</dbReference>
<dbReference type="GO" id="GO:0000155">
    <property type="term" value="F:phosphorelay sensor kinase activity"/>
    <property type="evidence" value="ECO:0007669"/>
    <property type="project" value="InterPro"/>
</dbReference>
<keyword evidence="3" id="KW-0597">Phosphoprotein</keyword>
<dbReference type="CDD" id="cd00082">
    <property type="entry name" value="HisKA"/>
    <property type="match status" value="1"/>
</dbReference>
<dbReference type="InterPro" id="IPR036097">
    <property type="entry name" value="HisK_dim/P_sf"/>
</dbReference>
<evidence type="ECO:0000256" key="5">
    <source>
        <dbReference type="ARBA" id="ARBA00022777"/>
    </source>
</evidence>
<comment type="catalytic activity">
    <reaction evidence="1">
        <text>ATP + protein L-histidine = ADP + protein N-phospho-L-histidine.</text>
        <dbReference type="EC" id="2.7.13.3"/>
    </reaction>
</comment>
<dbReference type="PROSITE" id="PS50112">
    <property type="entry name" value="PAS"/>
    <property type="match status" value="2"/>
</dbReference>
<feature type="domain" description="PAC" evidence="9">
    <location>
        <begin position="253"/>
        <end position="314"/>
    </location>
</feature>
<comment type="caution">
    <text evidence="10">The sequence shown here is derived from an EMBL/GenBank/DDBJ whole genome shotgun (WGS) entry which is preliminary data.</text>
</comment>
<evidence type="ECO:0000256" key="2">
    <source>
        <dbReference type="ARBA" id="ARBA00012438"/>
    </source>
</evidence>
<dbReference type="InterPro" id="IPR052162">
    <property type="entry name" value="Sensor_kinase/Photoreceptor"/>
</dbReference>
<feature type="domain" description="Histidine kinase" evidence="7">
    <location>
        <begin position="732"/>
        <end position="946"/>
    </location>
</feature>
<dbReference type="PANTHER" id="PTHR43304:SF1">
    <property type="entry name" value="PAC DOMAIN-CONTAINING PROTEIN"/>
    <property type="match status" value="1"/>
</dbReference>
<dbReference type="InterPro" id="IPR003661">
    <property type="entry name" value="HisK_dim/P_dom"/>
</dbReference>
<gene>
    <name evidence="10" type="ORF">EDE15_4627</name>
</gene>
<dbReference type="NCBIfam" id="TIGR00229">
    <property type="entry name" value="sensory_box"/>
    <property type="match status" value="3"/>
</dbReference>
<dbReference type="Gene3D" id="3.30.565.10">
    <property type="entry name" value="Histidine kinase-like ATPase, C-terminal domain"/>
    <property type="match status" value="1"/>
</dbReference>
<feature type="domain" description="PAC" evidence="9">
    <location>
        <begin position="531"/>
        <end position="582"/>
    </location>
</feature>
<feature type="domain" description="PAS" evidence="8">
    <location>
        <begin position="70"/>
        <end position="116"/>
    </location>
</feature>
<dbReference type="EC" id="2.7.13.3" evidence="2"/>
<feature type="domain" description="PAS" evidence="8">
    <location>
        <begin position="338"/>
        <end position="394"/>
    </location>
</feature>
<dbReference type="Pfam" id="PF00512">
    <property type="entry name" value="HisKA"/>
    <property type="match status" value="1"/>
</dbReference>
<dbReference type="Gene3D" id="3.30.450.20">
    <property type="entry name" value="PAS domain"/>
    <property type="match status" value="5"/>
</dbReference>
<proteinExistence type="predicted"/>
<evidence type="ECO:0000256" key="6">
    <source>
        <dbReference type="SAM" id="Coils"/>
    </source>
</evidence>
<keyword evidence="5" id="KW-0418">Kinase</keyword>
<dbReference type="SMART" id="SM00091">
    <property type="entry name" value="PAS"/>
    <property type="match status" value="4"/>
</dbReference>
<dbReference type="InterPro" id="IPR001610">
    <property type="entry name" value="PAC"/>
</dbReference>
<keyword evidence="6" id="KW-0175">Coiled coil</keyword>
<dbReference type="InterPro" id="IPR000014">
    <property type="entry name" value="PAS"/>
</dbReference>
<dbReference type="SUPFAM" id="SSF55874">
    <property type="entry name" value="ATPase domain of HSP90 chaperone/DNA topoisomerase II/histidine kinase"/>
    <property type="match status" value="1"/>
</dbReference>
<evidence type="ECO:0000256" key="4">
    <source>
        <dbReference type="ARBA" id="ARBA00022679"/>
    </source>
</evidence>
<dbReference type="OrthoDB" id="111890at2"/>
<dbReference type="EMBL" id="RSDW01000001">
    <property type="protein sequence ID" value="RSL19014.1"/>
    <property type="molecule type" value="Genomic_DNA"/>
</dbReference>
<dbReference type="InterPro" id="IPR004358">
    <property type="entry name" value="Sig_transdc_His_kin-like_C"/>
</dbReference>
<evidence type="ECO:0000259" key="7">
    <source>
        <dbReference type="PROSITE" id="PS50109"/>
    </source>
</evidence>
<dbReference type="InterPro" id="IPR000700">
    <property type="entry name" value="PAS-assoc_C"/>
</dbReference>
<sequence length="950" mass="107586">MTQRRARKQPSEAHDILNARGAERTDALEKANEDLKAAQAELQRRWQYLAEAQRLSHSGTFGWKVDSGELLWSDETYRILGFTRETNPTLDLVFDRIHPDDRERLRRLRDLATKDGMDLDDEHRLQMPDGVIKYVHVVAHAGSDSSGNREYIGVVSDITERKRAEDERQALSRDLQESNARLEEAQRVAHVGYWEWDLATGEVIWSDETYRIFGLRPQERPMDLGTVRGMVHPEDREALYGGVDVEIDAGVHPVADFRIVTPSGEVRTVHAITSKLWGVMPGDPDDEASGKARRLFGTVQDITERKRAEEELQVLYRELQESKASLDEGQRVAHVGSWVWDLEKNHVTYSDEYYRIFGLAPEKGPIDIATVREMIHPEDRDYVFRTAEEAIRSGERAECEHRILRPSGEIRIVHSLGDLKKDASGRPYQMFGVSQDITDRKRAEQALQRSQFYLSEGERLAHMGSWASRELGIRWSDDLNIYWSDEVYRIYGLDPKNGTPNLEQYLATVHPLDRASMAETLKTMHEQRCGCDVTTRIVRPDGEIRYVRCVGIPVVEGGVFQGFHGTTMDVTEQELLTRELRREQAYLAEAQSFTHAGSWACNLLTREIFHSSDENARLYGFDPSQGPIPFNLYYNAILPEDERIIRGKLENAIHAGADYEVEFRIRRPDGTIGFLHGIGHHNPSQEVGEYFGITIDITDRKRAEEERERLRRLEADLAHINRVNMMGELAAALAHEIKQPIAASITSANALLRWLAHDPPDLERARAAAARIEQDGNRAAGVIDSLQSFYRTGTPVERHIVDVKEIIGEMTVLLRVEADRHSIEIHPELEADTPKTLANRVQLQQVFMNLMLNAIEAMRDTGGELTIRSCANPEGRLIVSISDTGIGLPAESTEQIFDPFHTTKPQGTGMGLTITRSIVESYGGRVWATANQVAGATFHLILPGETETHL</sequence>
<feature type="domain" description="PAC" evidence="9">
    <location>
        <begin position="397"/>
        <end position="449"/>
    </location>
</feature>
<organism evidence="10 11">
    <name type="scientific">Edaphobacter aggregans</name>
    <dbReference type="NCBI Taxonomy" id="570835"/>
    <lineage>
        <taxon>Bacteria</taxon>
        <taxon>Pseudomonadati</taxon>
        <taxon>Acidobacteriota</taxon>
        <taxon>Terriglobia</taxon>
        <taxon>Terriglobales</taxon>
        <taxon>Acidobacteriaceae</taxon>
        <taxon>Edaphobacter</taxon>
    </lineage>
</organism>
<dbReference type="InterPro" id="IPR036890">
    <property type="entry name" value="HATPase_C_sf"/>
</dbReference>
<dbReference type="PANTHER" id="PTHR43304">
    <property type="entry name" value="PHYTOCHROME-LIKE PROTEIN CPH1"/>
    <property type="match status" value="1"/>
</dbReference>
<dbReference type="SMART" id="SM00086">
    <property type="entry name" value="PAC"/>
    <property type="match status" value="5"/>
</dbReference>
<dbReference type="InterPro" id="IPR003594">
    <property type="entry name" value="HATPase_dom"/>
</dbReference>
<feature type="domain" description="PAC" evidence="9">
    <location>
        <begin position="119"/>
        <end position="170"/>
    </location>
</feature>
<evidence type="ECO:0000313" key="11">
    <source>
        <dbReference type="Proteomes" id="UP000269669"/>
    </source>
</evidence>
<dbReference type="SMART" id="SM00387">
    <property type="entry name" value="HATPase_c"/>
    <property type="match status" value="1"/>
</dbReference>